<dbReference type="EMBL" id="AP024702">
    <property type="protein sequence ID" value="BCX47729.1"/>
    <property type="molecule type" value="Genomic_DNA"/>
</dbReference>
<dbReference type="InterPro" id="IPR013425">
    <property type="entry name" value="Autotrns_rpt"/>
</dbReference>
<dbReference type="Pfam" id="PF12951">
    <property type="entry name" value="PATR"/>
    <property type="match status" value="6"/>
</dbReference>
<dbReference type="RefSeq" id="WP_338690081.1">
    <property type="nucleotide sequence ID" value="NZ_AP024702.1"/>
</dbReference>
<organism evidence="2 3">
    <name type="scientific">Haloferula helveola</name>
    <dbReference type="NCBI Taxonomy" id="490095"/>
    <lineage>
        <taxon>Bacteria</taxon>
        <taxon>Pseudomonadati</taxon>
        <taxon>Verrucomicrobiota</taxon>
        <taxon>Verrucomicrobiia</taxon>
        <taxon>Verrucomicrobiales</taxon>
        <taxon>Verrucomicrobiaceae</taxon>
        <taxon>Haloferula</taxon>
    </lineage>
</organism>
<keyword evidence="3" id="KW-1185">Reference proteome</keyword>
<name>A0ABM7R965_9BACT</name>
<accession>A0ABM7R965</accession>
<evidence type="ECO:0000313" key="3">
    <source>
        <dbReference type="Proteomes" id="UP001374893"/>
    </source>
</evidence>
<keyword evidence="1" id="KW-0732">Signal</keyword>
<reference evidence="2 3" key="1">
    <citation type="submission" date="2021-06" db="EMBL/GenBank/DDBJ databases">
        <title>Complete genome of Haloferula helveola possessing various polysaccharide degrading enzymes.</title>
        <authorList>
            <person name="Takami H."/>
            <person name="Huang C."/>
            <person name="Hamasaki K."/>
        </authorList>
    </citation>
    <scope>NUCLEOTIDE SEQUENCE [LARGE SCALE GENOMIC DNA]</scope>
    <source>
        <strain evidence="2 3">CN-1</strain>
    </source>
</reference>
<gene>
    <name evidence="2" type="ORF">HAHE_16370</name>
</gene>
<protein>
    <recommendedName>
        <fullName evidence="4">Autotransporter-associated beta strand repeat-containing protein</fullName>
    </recommendedName>
</protein>
<proteinExistence type="predicted"/>
<sequence>MKFNRSESFASDAHVTRLALLACAASCASLHAQLTWDPDLAGSPFGGAGVWDTTTANWWDGGANAVWDNSGATEGVFADAGGEVTLATGAGITVGDLTLNAGLGSAVVLKAETDNEGITVLDGSTWALNDNVLTFTNDQANDTTLSMAALSTLTVTGTGTFNTGVNPNGADWSVANANLVIDGPITVRGPANTIGQFGVVSMADGSAFRYERNTNQTFANNWILPSGNVTFSRQWNERFATYSGAISGSGGITVNTLGLGSSVFTGANSFTGKVVINGNMTINGDGALGAVPGAPVADQLSLDGGELAVNAGTVIPANRGVTIGAGGGTFRAGGGTIDVDSIITGAGNLELLGSSGIALNGVNTHTGTTTIDGITVNINDESALGTAPGSPVADSLTLRNGAVLFLGATSSLDSNRGITLDGGGSLIISNSPKSYGGTITGTGGFQIGRDDGFANVLTLNSDTSDYTDGTRIRKGRLALGIDEALPSDTVVTIGGNGGSNSKLYLEGHTQTIGGLDTSGSNTRQVVNFDTNAAPGSGGPAGNLIIDVADGESYVFGSNFGVNVNQDKGNFNVTKNGPGTQELSNIQIAGDVTVNDGILVFGGGPNAIANDITVNGGVLAIEGDADANSYTVGASGVLSIGDGNGNEGSIAGNTDITNDGIVLFNRGGSLAYGGVISGTGGVGVDGGVSVTLSGTNTFTGAVQVLDGEIILGSATALPDLSGVTVAAGEVFSVLFDGTTFASSDLPTVSSTVNFLDPTAYLGLDITPGSITLADAITGPHGLQMSGNDADVLSIGVAQTYTGNTRIFQGQMDLTASDQLPAGALMEIGGAGIAEFNLNGFNQTVAGLPDTLGSTRRINNRGAGPSVLTLDVPAGQEHIYTANILENGSTVSLVKNGAGEQAFEKNGFASYTGSATVNGGIMRFRFPTDIDPATQSITANAGGTFAIDTGWAQEWLTADIDTLLANATFNAGSFLGFQTDVNSADLTNDLAGSFGLRKLGDSDLTLSGTNTYTGATVLTEGALEIDSEDRLGTAPGSPAADHILFDGGSLRAIAPLVIDDANRGITVGTNGGSVIYGSVAVDLNVPIAGSGTLVIESGNVFVGDGVTLGGTNTFDGAFRMENGVLEVASASQLPANAEVQFGGSGILQIAGNIDGGAADLERNVGAGEGELNWTNGGGFAAVGADRTINIGGAGADLEWGVGGFFPSVDPQNFALFFGSPSATHTAILQNGIILPDAVQYSIRTIDGPTDVGGRVAGVISGAGGLNIRDNGTLSLSGTNTYAGPTNINNTSTLLIDGDQSAATGLITVTGGATLGGSGIAGGAVDVADGGTLAPGSSIGTLTTVDVVFADNSIFEVEIDSSVPSADKLVVTGGPVTINNNVTLDLSDIALSPQAISPGTKLTIIDYTGQSLGGTFAGLADGATVAVGSNSFEIDYDDGQTVTLTALLSNAYDSWVSANYPGLVGGFDDDDDNDGIPNGFEWYFFNSDPLTPDNSGSPLVEVTKTGPGTFTFVHRRPVDRTGLTESYEWSAALGVWTPSGGTESGVTVTMAPVTVVADGPGYELVTIEATVSPASEARIFARVELTNP</sequence>
<dbReference type="NCBIfam" id="TIGR02601">
    <property type="entry name" value="autotrns_rpt"/>
    <property type="match status" value="2"/>
</dbReference>
<dbReference type="SUPFAM" id="SSF51126">
    <property type="entry name" value="Pectin lyase-like"/>
    <property type="match status" value="3"/>
</dbReference>
<dbReference type="Proteomes" id="UP001374893">
    <property type="component" value="Chromosome"/>
</dbReference>
<dbReference type="InterPro" id="IPR011050">
    <property type="entry name" value="Pectin_lyase_fold/virulence"/>
</dbReference>
<evidence type="ECO:0000256" key="1">
    <source>
        <dbReference type="ARBA" id="ARBA00022729"/>
    </source>
</evidence>
<evidence type="ECO:0000313" key="2">
    <source>
        <dbReference type="EMBL" id="BCX47729.1"/>
    </source>
</evidence>
<evidence type="ECO:0008006" key="4">
    <source>
        <dbReference type="Google" id="ProtNLM"/>
    </source>
</evidence>